<evidence type="ECO:0000313" key="1">
    <source>
        <dbReference type="EMBL" id="CCB90030.1"/>
    </source>
</evidence>
<accession>F8L400</accession>
<organism evidence="1 2">
    <name type="scientific">Simkania negevensis (strain ATCC VR-1471 / DSM 27360 / Z)</name>
    <dbReference type="NCBI Taxonomy" id="331113"/>
    <lineage>
        <taxon>Bacteria</taxon>
        <taxon>Pseudomonadati</taxon>
        <taxon>Chlamydiota</taxon>
        <taxon>Chlamydiia</taxon>
        <taxon>Parachlamydiales</taxon>
        <taxon>Simkaniaceae</taxon>
        <taxon>Simkania</taxon>
    </lineage>
</organism>
<keyword evidence="2" id="KW-1185">Reference proteome</keyword>
<proteinExistence type="predicted"/>
<dbReference type="EMBL" id="FR872582">
    <property type="protein sequence ID" value="CCB90030.1"/>
    <property type="molecule type" value="Genomic_DNA"/>
</dbReference>
<dbReference type="KEGG" id="sng:SNE_A21530"/>
<dbReference type="AlphaFoldDB" id="F8L400"/>
<dbReference type="InterPro" id="IPR036291">
    <property type="entry name" value="NAD(P)-bd_dom_sf"/>
</dbReference>
<gene>
    <name evidence="1" type="ordered locus">SNE_A21530</name>
</gene>
<dbReference type="HOGENOM" id="CLU_634449_0_0_0"/>
<dbReference type="SUPFAM" id="SSF51735">
    <property type="entry name" value="NAD(P)-binding Rossmann-fold domains"/>
    <property type="match status" value="1"/>
</dbReference>
<dbReference type="Proteomes" id="UP000000496">
    <property type="component" value="Chromosome gsn.131"/>
</dbReference>
<reference key="1">
    <citation type="journal article" date="2011" name="Mol. Biol. Evol.">
        <title>Unity in variety -- the pan-genome of the Chlamydiae.</title>
        <authorList>
            <person name="Collingro A."/>
            <person name="Tischler P."/>
            <person name="Weinmaier T."/>
            <person name="Penz T."/>
            <person name="Heinz E."/>
            <person name="Brunham R.C."/>
            <person name="Read T.D."/>
            <person name="Bavoil P.M."/>
            <person name="Sachse K."/>
            <person name="Kahane S."/>
            <person name="Friedman M.G."/>
            <person name="Rattei T."/>
            <person name="Myers G.S.A."/>
            <person name="Horn M."/>
        </authorList>
    </citation>
    <scope>NUCLEOTIDE SEQUENCE</scope>
    <source>
        <strain>Z</strain>
    </source>
</reference>
<evidence type="ECO:0000313" key="2">
    <source>
        <dbReference type="Proteomes" id="UP000000496"/>
    </source>
</evidence>
<name>F8L400_SIMNZ</name>
<reference evidence="1 2" key="2">
    <citation type="journal article" date="2011" name="Mol. Biol. Evol.">
        <title>Unity in variety--the pan-genome of the Chlamydiae.</title>
        <authorList>
            <person name="Collingro A."/>
            <person name="Tischler P."/>
            <person name="Weinmaier T."/>
            <person name="Penz T."/>
            <person name="Heinz E."/>
            <person name="Brunham R.C."/>
            <person name="Read T.D."/>
            <person name="Bavoil P.M."/>
            <person name="Sachse K."/>
            <person name="Kahane S."/>
            <person name="Friedman M.G."/>
            <person name="Rattei T."/>
            <person name="Myers G.S."/>
            <person name="Horn M."/>
        </authorList>
    </citation>
    <scope>NUCLEOTIDE SEQUENCE [LARGE SCALE GENOMIC DNA]</scope>
    <source>
        <strain evidence="2">ATCC VR-1471 / Z</strain>
    </source>
</reference>
<dbReference type="Gene3D" id="3.40.50.720">
    <property type="entry name" value="NAD(P)-binding Rossmann-like Domain"/>
    <property type="match status" value="1"/>
</dbReference>
<sequence length="432" mass="48268">MRGLIRAPGVRYYYSQPFDQQSLKSYENSSHQSREDQKFRQQLKEVVVIPAANSSISQVIIPKALEKGMEVVALTGNVENTKKVYQQHFNNPQLQFVPIRHQDYADANEVARIVREATHGKTYDRVRVISTLGGTTSACGSPDTEKQLKEKNIAQPIGFLNGVIDGVRNLAGGIGVAHLSSIAASISNPKRCTYAKVRREAEDAIALTLDSGKIETMTQLRVGLVQPKIFQDHVSGQYVLNSGHNHSAENWRDYPVVMVGGSDELPLQQPVCTECVAKGALNATARDFGPDYWVVNGVSRQKMTQREYLTYFTKDMKVACIHVPLEVLHAMTRLASDGRLQPYAIAILEALEQNPQLLDGEDFERLLGSDAETLDDIYSPFHEQTFTHEGPRLGRYIFQFLKSSFKNPSDALEFTKTVMFSSGWKLSVVDRT</sequence>
<protein>
    <submittedName>
        <fullName evidence="1">Uncharacterized protein</fullName>
    </submittedName>
</protein>